<dbReference type="Proteomes" id="UP001367316">
    <property type="component" value="Unassembled WGS sequence"/>
</dbReference>
<comment type="caution">
    <text evidence="2">The sequence shown here is derived from an EMBL/GenBank/DDBJ whole genome shotgun (WGS) entry which is preliminary data.</text>
</comment>
<gene>
    <name evidence="2" type="ORF">JOL62DRAFT_556671</name>
</gene>
<accession>A0ABR1N6M9</accession>
<evidence type="ECO:0000313" key="3">
    <source>
        <dbReference type="Proteomes" id="UP001367316"/>
    </source>
</evidence>
<feature type="region of interest" description="Disordered" evidence="1">
    <location>
        <begin position="1"/>
        <end position="42"/>
    </location>
</feature>
<feature type="compositionally biased region" description="Basic and acidic residues" evidence="1">
    <location>
        <begin position="1"/>
        <end position="12"/>
    </location>
</feature>
<proteinExistence type="predicted"/>
<protein>
    <submittedName>
        <fullName evidence="2">Uncharacterized protein</fullName>
    </submittedName>
</protein>
<evidence type="ECO:0000256" key="1">
    <source>
        <dbReference type="SAM" id="MobiDB-lite"/>
    </source>
</evidence>
<keyword evidence="3" id="KW-1185">Reference proteome</keyword>
<reference evidence="2 3" key="1">
    <citation type="submission" date="2024-04" db="EMBL/GenBank/DDBJ databases">
        <title>Phyllosticta paracitricarpa is synonymous to the EU quarantine fungus P. citricarpa based on phylogenomic analyses.</title>
        <authorList>
            <consortium name="Lawrence Berkeley National Laboratory"/>
            <person name="Van ingen-buijs V.A."/>
            <person name="Van westerhoven A.C."/>
            <person name="Haridas S."/>
            <person name="Skiadas P."/>
            <person name="Martin F."/>
            <person name="Groenewald J.Z."/>
            <person name="Crous P.W."/>
            <person name="Seidl M.F."/>
        </authorList>
    </citation>
    <scope>NUCLEOTIDE SEQUENCE [LARGE SCALE GENOMIC DNA]</scope>
    <source>
        <strain evidence="2 3">CBS 141358</strain>
    </source>
</reference>
<organism evidence="2 3">
    <name type="scientific">Phyllosticta paracitricarpa</name>
    <dbReference type="NCBI Taxonomy" id="2016321"/>
    <lineage>
        <taxon>Eukaryota</taxon>
        <taxon>Fungi</taxon>
        <taxon>Dikarya</taxon>
        <taxon>Ascomycota</taxon>
        <taxon>Pezizomycotina</taxon>
        <taxon>Dothideomycetes</taxon>
        <taxon>Dothideomycetes incertae sedis</taxon>
        <taxon>Botryosphaeriales</taxon>
        <taxon>Phyllostictaceae</taxon>
        <taxon>Phyllosticta</taxon>
    </lineage>
</organism>
<evidence type="ECO:0000313" key="2">
    <source>
        <dbReference type="EMBL" id="KAK7610868.1"/>
    </source>
</evidence>
<dbReference type="EMBL" id="JBBPBF010000016">
    <property type="protein sequence ID" value="KAK7610868.1"/>
    <property type="molecule type" value="Genomic_DNA"/>
</dbReference>
<sequence length="201" mass="22589">MVARIKRGERPADVFGSTPEDPDSPAPTEAMTTGATRRRRLSAGPEMVFAPGIHAKDAVTPKLNINIEVSRNLSSRPQRHVAFSVRRSLSFSSKLQASRTQQDLSKAKFDFVSEQKLSGIRLSLCRRKEIPPKFLVHEEVWSPNQHGKPISRRVTCPTNLPVVAWTPQWYAVSKMCLMESRDKFLRDGGALRLQTGCTHLR</sequence>
<name>A0ABR1N6M9_9PEZI</name>